<feature type="domain" description="Apple" evidence="2">
    <location>
        <begin position="256"/>
        <end position="338"/>
    </location>
</feature>
<organism evidence="3 4">
    <name type="scientific">Pinctada imbricata</name>
    <name type="common">Atlantic pearl-oyster</name>
    <name type="synonym">Pinctada martensii</name>
    <dbReference type="NCBI Taxonomy" id="66713"/>
    <lineage>
        <taxon>Eukaryota</taxon>
        <taxon>Metazoa</taxon>
        <taxon>Spiralia</taxon>
        <taxon>Lophotrochozoa</taxon>
        <taxon>Mollusca</taxon>
        <taxon>Bivalvia</taxon>
        <taxon>Autobranchia</taxon>
        <taxon>Pteriomorphia</taxon>
        <taxon>Pterioida</taxon>
        <taxon>Pterioidea</taxon>
        <taxon>Pteriidae</taxon>
        <taxon>Pinctada</taxon>
    </lineage>
</organism>
<dbReference type="EMBL" id="VSWD01000010">
    <property type="protein sequence ID" value="KAK3090768.1"/>
    <property type="molecule type" value="Genomic_DNA"/>
</dbReference>
<dbReference type="CDD" id="cd01099">
    <property type="entry name" value="PAN_AP_HGF"/>
    <property type="match status" value="1"/>
</dbReference>
<dbReference type="SUPFAM" id="SSF57414">
    <property type="entry name" value="Hairpin loop containing domain-like"/>
    <property type="match status" value="4"/>
</dbReference>
<dbReference type="PANTHER" id="PTHR36902:SF1">
    <property type="entry name" value="ENRICHED IN SURFACE-LABELED PROTEOME PROTEIN 9"/>
    <property type="match status" value="1"/>
</dbReference>
<gene>
    <name evidence="3" type="ORF">FSP39_014480</name>
</gene>
<keyword evidence="1" id="KW-0472">Membrane</keyword>
<dbReference type="Gene3D" id="3.50.4.10">
    <property type="entry name" value="Hepatocyte Growth Factor"/>
    <property type="match status" value="4"/>
</dbReference>
<dbReference type="AlphaFoldDB" id="A0AA88XS80"/>
<reference evidence="3" key="1">
    <citation type="submission" date="2019-08" db="EMBL/GenBank/DDBJ databases">
        <title>The improved chromosome-level genome for the pearl oyster Pinctada fucata martensii using PacBio sequencing and Hi-C.</title>
        <authorList>
            <person name="Zheng Z."/>
        </authorList>
    </citation>
    <scope>NUCLEOTIDE SEQUENCE</scope>
    <source>
        <strain evidence="3">ZZ-2019</strain>
        <tissue evidence="3">Adductor muscle</tissue>
    </source>
</reference>
<dbReference type="PANTHER" id="PTHR36902">
    <property type="entry name" value="ENRICHED IN SURFACE-LABELED PROTEOME PROTEIN 9"/>
    <property type="match status" value="1"/>
</dbReference>
<feature type="domain" description="Apple" evidence="2">
    <location>
        <begin position="552"/>
        <end position="639"/>
    </location>
</feature>
<evidence type="ECO:0000313" key="4">
    <source>
        <dbReference type="Proteomes" id="UP001186944"/>
    </source>
</evidence>
<dbReference type="SMART" id="SM00473">
    <property type="entry name" value="PAN_AP"/>
    <property type="match status" value="3"/>
</dbReference>
<dbReference type="Pfam" id="PF00024">
    <property type="entry name" value="PAN_1"/>
    <property type="match status" value="2"/>
</dbReference>
<evidence type="ECO:0000313" key="3">
    <source>
        <dbReference type="EMBL" id="KAK3090768.1"/>
    </source>
</evidence>
<feature type="transmembrane region" description="Helical" evidence="1">
    <location>
        <begin position="668"/>
        <end position="692"/>
    </location>
</feature>
<keyword evidence="1" id="KW-1133">Transmembrane helix</keyword>
<evidence type="ECO:0000256" key="1">
    <source>
        <dbReference type="SAM" id="Phobius"/>
    </source>
</evidence>
<name>A0AA88XS80_PINIB</name>
<comment type="caution">
    <text evidence="3">The sequence shown here is derived from an EMBL/GenBank/DDBJ whole genome shotgun (WGS) entry which is preliminary data.</text>
</comment>
<sequence>MGQIPIRGVQCDWWQAQVTWPQLESVFTLNYYFTAQTWQTAAGFTDQGTFQVVPVRAEICGLANKTHNFHHIYDYADFQVTLDPLTTVFETPAGVVCPGRVQTRTLPKLKNAFIYREEIISPSNIAATEADNSQISQNDDGNADQGDSAIPIQLRISVPSIPYSATYNFYNFDQEDAEITSFDVSTCYTQEQQIGFKLTFYGTFDAPVKAYKTIFLLNTISTAAAAAGVSPLRIANAQFYFQPDQAFFVATLLDQAPVLQRYRKLAGQVLQYNNDAVVNNIMDVNDCANLCLSNGNFTCNSFEYCQASSICTLSKKHTNDGTVVPSAGKQCDLYDRTLGGNAYQEVQLQQAWQNLRNAVIKRLVKINIAFDKNTQTYTASDVSNDIVNTDTMTPSATSLLQNYRPMVNRYVPNFDDMILTGMSIDDCAQACNSQETFICNSFEYQYGTSECYLSHLHPDEQPDKIKSANGVDLYIRDYTTKFAETAGTTVLSSSNVIYQGIYDTNNCARLCVDYNEFSCKSFDFCPDIGTCFLGKTHLYDAPKSQIKADPMCNHWSRNYIDDFSYTKRSYIRMTNDRVISGITVQQCAKLCVEEQTFSCASFDYCGNYTECRLTSASLKNVGQVTLESNLYCDVYTRQYFPDGTSYIANPSKYYGTTQAPSTGLSSGAAGGLAFGMIILGIVLTILGIFIYFKVTGKGMDDMRIQFTKQVDEE</sequence>
<feature type="domain" description="Apple" evidence="2">
    <location>
        <begin position="395"/>
        <end position="478"/>
    </location>
</feature>
<dbReference type="PROSITE" id="PS50948">
    <property type="entry name" value="PAN"/>
    <property type="match status" value="3"/>
</dbReference>
<protein>
    <recommendedName>
        <fullName evidence="2">Apple domain-containing protein</fullName>
    </recommendedName>
</protein>
<dbReference type="Proteomes" id="UP001186944">
    <property type="component" value="Unassembled WGS sequence"/>
</dbReference>
<evidence type="ECO:0000259" key="2">
    <source>
        <dbReference type="PROSITE" id="PS50948"/>
    </source>
</evidence>
<keyword evidence="4" id="KW-1185">Reference proteome</keyword>
<keyword evidence="1" id="KW-0812">Transmembrane</keyword>
<dbReference type="InterPro" id="IPR003609">
    <property type="entry name" value="Pan_app"/>
</dbReference>
<proteinExistence type="predicted"/>
<accession>A0AA88XS80</accession>